<reference evidence="2" key="1">
    <citation type="submission" date="2019-11" db="EMBL/GenBank/DDBJ databases">
        <title>Bipolaris sorokiniana Genome sequencing.</title>
        <authorList>
            <person name="Wang H."/>
        </authorList>
    </citation>
    <scope>NUCLEOTIDE SEQUENCE</scope>
</reference>
<feature type="region of interest" description="Disordered" evidence="1">
    <location>
        <begin position="1"/>
        <end position="51"/>
    </location>
</feature>
<sequence length="102" mass="11436">MAPQSRGKRCREKVSRERREVKSRKPSCKPSARRLKGPDGHIRNRRGGATDRHARLQIVDAVCDSGDENEEDEDDEEDDNVALHFGVGLCIFSISLFDVLGS</sequence>
<feature type="compositionally biased region" description="Basic and acidic residues" evidence="1">
    <location>
        <begin position="36"/>
        <end position="51"/>
    </location>
</feature>
<protein>
    <submittedName>
        <fullName evidence="2">Uncharacterized protein</fullName>
    </submittedName>
</protein>
<evidence type="ECO:0000313" key="3">
    <source>
        <dbReference type="Proteomes" id="UP000624244"/>
    </source>
</evidence>
<feature type="compositionally biased region" description="Basic residues" evidence="1">
    <location>
        <begin position="1"/>
        <end position="11"/>
    </location>
</feature>
<name>A0A8H6DZG2_COCSA</name>
<gene>
    <name evidence="2" type="ORF">GGP41_006819</name>
</gene>
<dbReference type="AlphaFoldDB" id="A0A8H6DZG2"/>
<dbReference type="Proteomes" id="UP000624244">
    <property type="component" value="Unassembled WGS sequence"/>
</dbReference>
<evidence type="ECO:0000313" key="2">
    <source>
        <dbReference type="EMBL" id="KAF5854086.1"/>
    </source>
</evidence>
<accession>A0A8H6DZG2</accession>
<dbReference type="EMBL" id="WNKQ01000001">
    <property type="protein sequence ID" value="KAF5854086.1"/>
    <property type="molecule type" value="Genomic_DNA"/>
</dbReference>
<organism evidence="2 3">
    <name type="scientific">Cochliobolus sativus</name>
    <name type="common">Common root rot and spot blotch fungus</name>
    <name type="synonym">Bipolaris sorokiniana</name>
    <dbReference type="NCBI Taxonomy" id="45130"/>
    <lineage>
        <taxon>Eukaryota</taxon>
        <taxon>Fungi</taxon>
        <taxon>Dikarya</taxon>
        <taxon>Ascomycota</taxon>
        <taxon>Pezizomycotina</taxon>
        <taxon>Dothideomycetes</taxon>
        <taxon>Pleosporomycetidae</taxon>
        <taxon>Pleosporales</taxon>
        <taxon>Pleosporineae</taxon>
        <taxon>Pleosporaceae</taxon>
        <taxon>Bipolaris</taxon>
    </lineage>
</organism>
<comment type="caution">
    <text evidence="2">The sequence shown here is derived from an EMBL/GenBank/DDBJ whole genome shotgun (WGS) entry which is preliminary data.</text>
</comment>
<feature type="compositionally biased region" description="Basic residues" evidence="1">
    <location>
        <begin position="21"/>
        <end position="35"/>
    </location>
</feature>
<evidence type="ECO:0000256" key="1">
    <source>
        <dbReference type="SAM" id="MobiDB-lite"/>
    </source>
</evidence>
<proteinExistence type="predicted"/>